<protein>
    <submittedName>
        <fullName evidence="1">Uncharacterized protein</fullName>
    </submittedName>
</protein>
<reference evidence="1 2" key="1">
    <citation type="submission" date="2016-10" db="EMBL/GenBank/DDBJ databases">
        <authorList>
            <person name="de Groot N.N."/>
        </authorList>
    </citation>
    <scope>NUCLEOTIDE SEQUENCE [LARGE SCALE GENOMIC DNA]</scope>
    <source>
        <strain evidence="1 2">AB35.6</strain>
    </source>
</reference>
<dbReference type="Proteomes" id="UP000182409">
    <property type="component" value="Unassembled WGS sequence"/>
</dbReference>
<gene>
    <name evidence="1" type="ORF">SAMN05443244_0156</name>
</gene>
<dbReference type="OrthoDB" id="9954476at2"/>
<organism evidence="1 2">
    <name type="scientific">Terriglobus roseus</name>
    <dbReference type="NCBI Taxonomy" id="392734"/>
    <lineage>
        <taxon>Bacteria</taxon>
        <taxon>Pseudomonadati</taxon>
        <taxon>Acidobacteriota</taxon>
        <taxon>Terriglobia</taxon>
        <taxon>Terriglobales</taxon>
        <taxon>Acidobacteriaceae</taxon>
        <taxon>Terriglobus</taxon>
    </lineage>
</organism>
<sequence>MQAPISLRSLLPAWLAAGMVILSPVALFSQAPSYPTMNTTQGVGARSIGGSGTGIGTGVGSMHTPDLAGELDSPTMIYRRDAARKLERKKRMVDSANRLLQLTQQLKTELATREATADDAKRLDEIAKLARLVKDQMRD</sequence>
<dbReference type="RefSeq" id="WP_074651903.1">
    <property type="nucleotide sequence ID" value="NZ_FNSD01000001.1"/>
</dbReference>
<dbReference type="EMBL" id="FNSD01000001">
    <property type="protein sequence ID" value="SEB38460.1"/>
    <property type="molecule type" value="Genomic_DNA"/>
</dbReference>
<evidence type="ECO:0000313" key="2">
    <source>
        <dbReference type="Proteomes" id="UP000182409"/>
    </source>
</evidence>
<accession>A0A1H4IWJ0</accession>
<dbReference type="AlphaFoldDB" id="A0A1H4IWJ0"/>
<evidence type="ECO:0000313" key="1">
    <source>
        <dbReference type="EMBL" id="SEB38460.1"/>
    </source>
</evidence>
<proteinExistence type="predicted"/>
<name>A0A1H4IWJ0_9BACT</name>